<sequence>MTDRKYIKYVIDEIVFREFPDEVTLALNISGCPNHCPGCHSSYLANDIGTELTEDVLDKLINDNKGITCIGFMGGDNNPKEVVRLSMYVKEKYPNLHTGWYSGREVFPLHHGTFDYIKLGPWKEECGPLTSKTTNQVMYMKVDGGIDNPIFVDITKKAFQSAKPWETDYLENNDNV</sequence>
<dbReference type="Pfam" id="PF13353">
    <property type="entry name" value="Fer4_12"/>
    <property type="match status" value="1"/>
</dbReference>
<name>A0ABZ0Z1Y3_9CAUD</name>
<accession>A0ABZ0Z1Y3</accession>
<dbReference type="InterPro" id="IPR058240">
    <property type="entry name" value="rSAM_sf"/>
</dbReference>
<dbReference type="EMBL" id="OR769219">
    <property type="protein sequence ID" value="WQJ51126.1"/>
    <property type="molecule type" value="Genomic_DNA"/>
</dbReference>
<evidence type="ECO:0000313" key="1">
    <source>
        <dbReference type="EMBL" id="WQJ51126.1"/>
    </source>
</evidence>
<dbReference type="InterPro" id="IPR013785">
    <property type="entry name" value="Aldolase_TIM"/>
</dbReference>
<dbReference type="Gene3D" id="3.20.20.70">
    <property type="entry name" value="Aldolase class I"/>
    <property type="match status" value="1"/>
</dbReference>
<evidence type="ECO:0000313" key="2">
    <source>
        <dbReference type="Proteomes" id="UP001348805"/>
    </source>
</evidence>
<reference evidence="1 2" key="1">
    <citation type="submission" date="2023-11" db="EMBL/GenBank/DDBJ databases">
        <authorList>
            <person name="Cook R."/>
            <person name="Crisci M."/>
            <person name="Pye H."/>
            <person name="Adriaenssens E."/>
            <person name="Santini J."/>
        </authorList>
    </citation>
    <scope>NUCLEOTIDE SEQUENCE [LARGE SCALE GENOMIC DNA]</scope>
    <source>
        <strain evidence="1">Lak_Megaphage_RVC_AP3_GC26</strain>
    </source>
</reference>
<dbReference type="SUPFAM" id="SSF102114">
    <property type="entry name" value="Radical SAM enzymes"/>
    <property type="match status" value="1"/>
</dbReference>
<organism evidence="1 2">
    <name type="scientific">phage Lak_Megaphage_RVC_AP3_GC26</name>
    <dbReference type="NCBI Taxonomy" id="3109225"/>
    <lineage>
        <taxon>Viruses</taxon>
        <taxon>Duplodnaviria</taxon>
        <taxon>Heunggongvirae</taxon>
        <taxon>Uroviricota</taxon>
        <taxon>Caudoviricetes</taxon>
        <taxon>Caudoviricetes code 15 clade</taxon>
    </lineage>
</organism>
<keyword evidence="2" id="KW-1185">Reference proteome</keyword>
<protein>
    <submittedName>
        <fullName evidence="1">Uncharacterized protein</fullName>
    </submittedName>
</protein>
<proteinExistence type="predicted"/>
<dbReference type="Proteomes" id="UP001348805">
    <property type="component" value="Segment"/>
</dbReference>